<reference evidence="2" key="1">
    <citation type="submission" date="2018-11" db="EMBL/GenBank/DDBJ databases">
        <authorList>
            <consortium name="Pathogen Informatics"/>
        </authorList>
    </citation>
    <scope>NUCLEOTIDE SEQUENCE</scope>
</reference>
<dbReference type="AlphaFoldDB" id="A0A3S5A0M0"/>
<gene>
    <name evidence="2" type="ORF">PXEA_LOCUS10077</name>
</gene>
<evidence type="ECO:0000313" key="3">
    <source>
        <dbReference type="Proteomes" id="UP000784294"/>
    </source>
</evidence>
<evidence type="ECO:0000313" key="2">
    <source>
        <dbReference type="EMBL" id="VEL16637.1"/>
    </source>
</evidence>
<name>A0A3S5A0M0_9PLAT</name>
<comment type="caution">
    <text evidence="2">The sequence shown here is derived from an EMBL/GenBank/DDBJ whole genome shotgun (WGS) entry which is preliminary data.</text>
</comment>
<keyword evidence="3" id="KW-1185">Reference proteome</keyword>
<dbReference type="EMBL" id="CAAALY010029320">
    <property type="protein sequence ID" value="VEL16637.1"/>
    <property type="molecule type" value="Genomic_DNA"/>
</dbReference>
<evidence type="ECO:0000256" key="1">
    <source>
        <dbReference type="SAM" id="MobiDB-lite"/>
    </source>
</evidence>
<sequence>MIKIDQTGVFHTSRVMSIGPPIRPANWPSLPVSLTQCKCTVDNRHTHTLLRHTQTNGSRWVNSHDMYHVAKASSTPRIGSRGRAVRVSVLLPLPAASDWLHKGLWTGYRKLEIIVRILYNSPGAHCTTASPLVSLRLSAALWLLPRYRYENHVLTTSNDRIHGASRELYNTVLTHSLSAYRQSLEIAPHQLVAQVLSSHPATFPLPMHHISGLDQSHLDQTGLTGFTPWHSSLPSLMQHLYPLLAAAAAANGAGPSGLETNENGIRSWPVGLSGVDQLSSGLNDLTPYAKNVSSGRLPGDWHAARFGHGATGCDDFAPEVHTQPRIYTSSSGQRSKPARLRDESKSNSTGR</sequence>
<proteinExistence type="predicted"/>
<protein>
    <submittedName>
        <fullName evidence="2">Uncharacterized protein</fullName>
    </submittedName>
</protein>
<organism evidence="2 3">
    <name type="scientific">Protopolystoma xenopodis</name>
    <dbReference type="NCBI Taxonomy" id="117903"/>
    <lineage>
        <taxon>Eukaryota</taxon>
        <taxon>Metazoa</taxon>
        <taxon>Spiralia</taxon>
        <taxon>Lophotrochozoa</taxon>
        <taxon>Platyhelminthes</taxon>
        <taxon>Monogenea</taxon>
        <taxon>Polyopisthocotylea</taxon>
        <taxon>Polystomatidea</taxon>
        <taxon>Polystomatidae</taxon>
        <taxon>Protopolystoma</taxon>
    </lineage>
</organism>
<accession>A0A3S5A0M0</accession>
<dbReference type="Proteomes" id="UP000784294">
    <property type="component" value="Unassembled WGS sequence"/>
</dbReference>
<feature type="compositionally biased region" description="Polar residues" evidence="1">
    <location>
        <begin position="325"/>
        <end position="334"/>
    </location>
</feature>
<feature type="region of interest" description="Disordered" evidence="1">
    <location>
        <begin position="323"/>
        <end position="351"/>
    </location>
</feature>